<organism evidence="1 2">
    <name type="scientific">Metarhizium anisopliae BRIP 53293</name>
    <dbReference type="NCBI Taxonomy" id="1291518"/>
    <lineage>
        <taxon>Eukaryota</taxon>
        <taxon>Fungi</taxon>
        <taxon>Dikarya</taxon>
        <taxon>Ascomycota</taxon>
        <taxon>Pezizomycotina</taxon>
        <taxon>Sordariomycetes</taxon>
        <taxon>Hypocreomycetidae</taxon>
        <taxon>Hypocreales</taxon>
        <taxon>Clavicipitaceae</taxon>
        <taxon>Metarhizium</taxon>
    </lineage>
</organism>
<dbReference type="EMBL" id="KE384798">
    <property type="protein sequence ID" value="KJK73578.1"/>
    <property type="molecule type" value="Genomic_DNA"/>
</dbReference>
<evidence type="ECO:0000313" key="1">
    <source>
        <dbReference type="EMBL" id="KJK73578.1"/>
    </source>
</evidence>
<name>A0A0D9NIQ0_METAN</name>
<accession>A0A0D9NIQ0</accession>
<protein>
    <submittedName>
        <fullName evidence="1">Uncharacterized protein</fullName>
    </submittedName>
</protein>
<sequence length="100" mass="10797">MLSRHVSGLDAAFTTGKLLPKRASVAGLIWHYVATGSSLSVSRRISSAITAFRFSATVFSQAGRQESFSKLVIENKWYHLAGMVITASSRAGSQSTHPQK</sequence>
<reference evidence="2" key="1">
    <citation type="journal article" date="2014" name="BMC Genomics">
        <title>The genome sequence of the biocontrol fungus Metarhizium anisopliae and comparative genomics of Metarhizium species.</title>
        <authorList>
            <person name="Pattemore J.A."/>
            <person name="Hane J.K."/>
            <person name="Williams A.H."/>
            <person name="Wilson B.A."/>
            <person name="Stodart B.J."/>
            <person name="Ash G.J."/>
        </authorList>
    </citation>
    <scope>NUCLEOTIDE SEQUENCE [LARGE SCALE GENOMIC DNA]</scope>
    <source>
        <strain evidence="2">BRIP 53293</strain>
    </source>
</reference>
<proteinExistence type="predicted"/>
<evidence type="ECO:0000313" key="2">
    <source>
        <dbReference type="Proteomes" id="UP000054544"/>
    </source>
</evidence>
<keyword evidence="2" id="KW-1185">Reference proteome</keyword>
<dbReference type="Proteomes" id="UP000054544">
    <property type="component" value="Unassembled WGS sequence"/>
</dbReference>
<gene>
    <name evidence="1" type="ORF">H634G_11158</name>
</gene>
<dbReference type="AlphaFoldDB" id="A0A0D9NIQ0"/>